<feature type="coiled-coil region" evidence="8">
    <location>
        <begin position="301"/>
        <end position="328"/>
    </location>
</feature>
<dbReference type="HOGENOM" id="CLU_004553_2_0_10"/>
<keyword evidence="5 7" id="KW-0648">Protein biosynthesis</keyword>
<keyword evidence="8" id="KW-0175">Coiled coil</keyword>
<dbReference type="Gene3D" id="3.30.930.10">
    <property type="entry name" value="Bira Bifunctional Protein, Domain 2"/>
    <property type="match status" value="1"/>
</dbReference>
<evidence type="ECO:0000313" key="11">
    <source>
        <dbReference type="Proteomes" id="UP000007519"/>
    </source>
</evidence>
<organism evidence="10 11">
    <name type="scientific">Saprospira grandis (strain Lewin)</name>
    <dbReference type="NCBI Taxonomy" id="984262"/>
    <lineage>
        <taxon>Bacteria</taxon>
        <taxon>Pseudomonadati</taxon>
        <taxon>Bacteroidota</taxon>
        <taxon>Saprospiria</taxon>
        <taxon>Saprospirales</taxon>
        <taxon>Saprospiraceae</taxon>
        <taxon>Saprospira</taxon>
    </lineage>
</organism>
<dbReference type="InterPro" id="IPR012340">
    <property type="entry name" value="NA-bd_OB-fold"/>
</dbReference>
<dbReference type="InterPro" id="IPR004364">
    <property type="entry name" value="Aa-tRNA-synt_II"/>
</dbReference>
<dbReference type="EC" id="6.1.1.22" evidence="7"/>
<dbReference type="HAMAP" id="MF_00534">
    <property type="entry name" value="Asn_tRNA_synth"/>
    <property type="match status" value="1"/>
</dbReference>
<dbReference type="Proteomes" id="UP000007519">
    <property type="component" value="Chromosome"/>
</dbReference>
<feature type="domain" description="Aminoacyl-transfer RNA synthetases class-II family profile" evidence="9">
    <location>
        <begin position="132"/>
        <end position="498"/>
    </location>
</feature>
<evidence type="ECO:0000256" key="5">
    <source>
        <dbReference type="ARBA" id="ARBA00022917"/>
    </source>
</evidence>
<dbReference type="Gene3D" id="2.40.50.140">
    <property type="entry name" value="Nucleic acid-binding proteins"/>
    <property type="match status" value="1"/>
</dbReference>
<dbReference type="SUPFAM" id="SSF50249">
    <property type="entry name" value="Nucleic acid-binding proteins"/>
    <property type="match status" value="1"/>
</dbReference>
<dbReference type="EMBL" id="CP002831">
    <property type="protein sequence ID" value="AFC24691.1"/>
    <property type="molecule type" value="Genomic_DNA"/>
</dbReference>
<dbReference type="OrthoDB" id="9802326at2"/>
<evidence type="ECO:0000259" key="9">
    <source>
        <dbReference type="PROSITE" id="PS50862"/>
    </source>
</evidence>
<dbReference type="GO" id="GO:0005737">
    <property type="term" value="C:cytoplasm"/>
    <property type="evidence" value="ECO:0007669"/>
    <property type="project" value="UniProtKB-SubCell"/>
</dbReference>
<dbReference type="CDD" id="cd04323">
    <property type="entry name" value="AsnRS_cyto_like_N"/>
    <property type="match status" value="1"/>
</dbReference>
<evidence type="ECO:0000256" key="1">
    <source>
        <dbReference type="ARBA" id="ARBA00008226"/>
    </source>
</evidence>
<evidence type="ECO:0000256" key="2">
    <source>
        <dbReference type="ARBA" id="ARBA00022598"/>
    </source>
</evidence>
<gene>
    <name evidence="7 10" type="primary">asnS</name>
    <name evidence="10" type="ordered locus">SGRA_1960</name>
</gene>
<keyword evidence="6 7" id="KW-0030">Aminoacyl-tRNA synthetase</keyword>
<dbReference type="PANTHER" id="PTHR22594">
    <property type="entry name" value="ASPARTYL/LYSYL-TRNA SYNTHETASE"/>
    <property type="match status" value="1"/>
</dbReference>
<dbReference type="eggNOG" id="COG0017">
    <property type="taxonomic scope" value="Bacteria"/>
</dbReference>
<proteinExistence type="inferred from homology"/>
<dbReference type="PRINTS" id="PR01042">
    <property type="entry name" value="TRNASYNTHASP"/>
</dbReference>
<evidence type="ECO:0000256" key="6">
    <source>
        <dbReference type="ARBA" id="ARBA00023146"/>
    </source>
</evidence>
<reference evidence="10 11" key="1">
    <citation type="journal article" date="2012" name="Stand. Genomic Sci.">
        <title>Complete genome sequencing and analysis of Saprospira grandis str. Lewin, a predatory marine bacterium.</title>
        <authorList>
            <person name="Saw J.H."/>
            <person name="Yuryev A."/>
            <person name="Kanbe M."/>
            <person name="Hou S."/>
            <person name="Young A.G."/>
            <person name="Aizawa S."/>
            <person name="Alam M."/>
        </authorList>
    </citation>
    <scope>NUCLEOTIDE SEQUENCE [LARGE SCALE GENOMIC DNA]</scope>
    <source>
        <strain evidence="10 11">Lewin</strain>
    </source>
</reference>
<dbReference type="STRING" id="984262.SGRA_1960"/>
<dbReference type="InterPro" id="IPR002312">
    <property type="entry name" value="Asp/Asn-tRNA-synth_IIb"/>
</dbReference>
<dbReference type="PANTHER" id="PTHR22594:SF34">
    <property type="entry name" value="ASPARAGINE--TRNA LIGASE, MITOCHONDRIAL-RELATED"/>
    <property type="match status" value="1"/>
</dbReference>
<dbReference type="InterPro" id="IPR004522">
    <property type="entry name" value="Asn-tRNA-ligase"/>
</dbReference>
<comment type="subcellular location">
    <subcellularLocation>
        <location evidence="7">Cytoplasm</location>
    </subcellularLocation>
</comment>
<comment type="subunit">
    <text evidence="7">Homodimer.</text>
</comment>
<dbReference type="Pfam" id="PF00152">
    <property type="entry name" value="tRNA-synt_2"/>
    <property type="match status" value="1"/>
</dbReference>
<evidence type="ECO:0000256" key="4">
    <source>
        <dbReference type="ARBA" id="ARBA00022840"/>
    </source>
</evidence>
<dbReference type="GO" id="GO:0005524">
    <property type="term" value="F:ATP binding"/>
    <property type="evidence" value="ECO:0007669"/>
    <property type="project" value="UniProtKB-UniRule"/>
</dbReference>
<keyword evidence="2 7" id="KW-0436">Ligase</keyword>
<keyword evidence="11" id="KW-1185">Reference proteome</keyword>
<comment type="similarity">
    <text evidence="1 7">Belongs to the class-II aminoacyl-tRNA synthetase family.</text>
</comment>
<dbReference type="RefSeq" id="WP_015692314.1">
    <property type="nucleotide sequence ID" value="NC_016940.1"/>
</dbReference>
<dbReference type="InterPro" id="IPR006195">
    <property type="entry name" value="aa-tRNA-synth_II"/>
</dbReference>
<keyword evidence="7" id="KW-0963">Cytoplasm</keyword>
<dbReference type="AlphaFoldDB" id="H6L253"/>
<dbReference type="InterPro" id="IPR004365">
    <property type="entry name" value="NA-bd_OB_tRNA"/>
</dbReference>
<sequence length="508" mass="57827">MQQYIKDFAQLVGHEVSIKGWVTKIRKSKTACFADFRDGSGFTQAVFALESLGDEQFELAKTLTLESSLAITGQLIRNEKSLGGYELQVNSFEIYHNAEGYPITKSDEEMGVKFLSDKRHLWLRSRRQWAIMRLRNQLIMSIHNFFQSEDFVQMDAPLLTGSACEGTTDLFETDFFGQPAYLSQSGQLYGEAMAMAMGKIYTFGPTFRAEKSNTPRHLSEFWMIEPEMAFYTNEDNMNLIERFIKSVIGEVLYRCKDELEVLGRDTSSLEKVVAETFPRVAYSDAVKILRGELEINGKNAIKLQEEDLAQATARLAEIQAEIAEREKAIAAGMKKGARRFNEGKILALRGEAKELEEKQRHIPDWIESAKNFEDGEDFGNSDETVLTRVFSTPVMVYNWPAKIKSFYMKEVDGDPSLVKGVDLLAPDGYGEIVGGSERETSLEVLVRKIAEHNLDQDDFEWYLDLRRFGSVPHAGFGLGLERLVRWVCGLNHVRETLPFQRRYGQIKP</sequence>
<evidence type="ECO:0000256" key="8">
    <source>
        <dbReference type="SAM" id="Coils"/>
    </source>
</evidence>
<protein>
    <recommendedName>
        <fullName evidence="7">Asparagine--tRNA ligase</fullName>
        <ecNumber evidence="7">6.1.1.22</ecNumber>
    </recommendedName>
    <alternativeName>
        <fullName evidence="7">Asparaginyl-tRNA synthetase</fullName>
        <shortName evidence="7">AsnRS</shortName>
    </alternativeName>
</protein>
<keyword evidence="4 7" id="KW-0067">ATP-binding</keyword>
<accession>H6L253</accession>
<dbReference type="GO" id="GO:0004816">
    <property type="term" value="F:asparagine-tRNA ligase activity"/>
    <property type="evidence" value="ECO:0007669"/>
    <property type="project" value="UniProtKB-UniRule"/>
</dbReference>
<dbReference type="InterPro" id="IPR045864">
    <property type="entry name" value="aa-tRNA-synth_II/BPL/LPL"/>
</dbReference>
<dbReference type="GO" id="GO:0003676">
    <property type="term" value="F:nucleic acid binding"/>
    <property type="evidence" value="ECO:0007669"/>
    <property type="project" value="InterPro"/>
</dbReference>
<keyword evidence="3 7" id="KW-0547">Nucleotide-binding</keyword>
<dbReference type="Pfam" id="PF01336">
    <property type="entry name" value="tRNA_anti-codon"/>
    <property type="match status" value="1"/>
</dbReference>
<dbReference type="KEGG" id="sgn:SGRA_1960"/>
<evidence type="ECO:0000256" key="3">
    <source>
        <dbReference type="ARBA" id="ARBA00022741"/>
    </source>
</evidence>
<dbReference type="SUPFAM" id="SSF55681">
    <property type="entry name" value="Class II aaRS and biotin synthetases"/>
    <property type="match status" value="1"/>
</dbReference>
<evidence type="ECO:0000256" key="7">
    <source>
        <dbReference type="HAMAP-Rule" id="MF_00534"/>
    </source>
</evidence>
<name>H6L253_SAPGL</name>
<comment type="catalytic activity">
    <reaction evidence="7">
        <text>tRNA(Asn) + L-asparagine + ATP = L-asparaginyl-tRNA(Asn) + AMP + diphosphate + H(+)</text>
        <dbReference type="Rhea" id="RHEA:11180"/>
        <dbReference type="Rhea" id="RHEA-COMP:9659"/>
        <dbReference type="Rhea" id="RHEA-COMP:9674"/>
        <dbReference type="ChEBI" id="CHEBI:15378"/>
        <dbReference type="ChEBI" id="CHEBI:30616"/>
        <dbReference type="ChEBI" id="CHEBI:33019"/>
        <dbReference type="ChEBI" id="CHEBI:58048"/>
        <dbReference type="ChEBI" id="CHEBI:78442"/>
        <dbReference type="ChEBI" id="CHEBI:78515"/>
        <dbReference type="ChEBI" id="CHEBI:456215"/>
        <dbReference type="EC" id="6.1.1.22"/>
    </reaction>
</comment>
<dbReference type="PROSITE" id="PS50862">
    <property type="entry name" value="AA_TRNA_LIGASE_II"/>
    <property type="match status" value="1"/>
</dbReference>
<evidence type="ECO:0000313" key="10">
    <source>
        <dbReference type="EMBL" id="AFC24691.1"/>
    </source>
</evidence>
<dbReference type="GO" id="GO:0006421">
    <property type="term" value="P:asparaginyl-tRNA aminoacylation"/>
    <property type="evidence" value="ECO:0007669"/>
    <property type="project" value="UniProtKB-UniRule"/>
</dbReference>